<evidence type="ECO:0000313" key="2">
    <source>
        <dbReference type="Proteomes" id="UP001497700"/>
    </source>
</evidence>
<accession>A0ACB9YN93</accession>
<comment type="caution">
    <text evidence="1">The sequence shown here is derived from an EMBL/GenBank/DDBJ whole genome shotgun (WGS) entry which is preliminary data.</text>
</comment>
<gene>
    <name evidence="1" type="ORF">F4820DRAFT_452862</name>
</gene>
<organism evidence="1 2">
    <name type="scientific">Hypoxylon rubiginosum</name>
    <dbReference type="NCBI Taxonomy" id="110542"/>
    <lineage>
        <taxon>Eukaryota</taxon>
        <taxon>Fungi</taxon>
        <taxon>Dikarya</taxon>
        <taxon>Ascomycota</taxon>
        <taxon>Pezizomycotina</taxon>
        <taxon>Sordariomycetes</taxon>
        <taxon>Xylariomycetidae</taxon>
        <taxon>Xylariales</taxon>
        <taxon>Hypoxylaceae</taxon>
        <taxon>Hypoxylon</taxon>
    </lineage>
</organism>
<keyword evidence="2" id="KW-1185">Reference proteome</keyword>
<evidence type="ECO:0000313" key="1">
    <source>
        <dbReference type="EMBL" id="KAI4860505.1"/>
    </source>
</evidence>
<name>A0ACB9YN93_9PEZI</name>
<protein>
    <submittedName>
        <fullName evidence="1">RTA1 like protein-domain-containing protein</fullName>
    </submittedName>
</protein>
<dbReference type="EMBL" id="MU393584">
    <property type="protein sequence ID" value="KAI4860505.1"/>
    <property type="molecule type" value="Genomic_DNA"/>
</dbReference>
<proteinExistence type="predicted"/>
<sequence length="345" mass="38822">MEDGQYVDGSVWFYAPNKGAPIFFAVAYFATGAVHFWQAVHYKSWRLTGLYVFCSTVFVAGFIARAIGAFDYTNLTIYIVSICLCYAAPPLYELANYYVLGRVLYFVPYYSPIHPGRVLTTFAAVSMIVEALNGVGASYMANQSLPQDVQQTGHSLLKAALIMQLVVVTLFVVLAAAFQIKCRRNGIYHVKVNQALLTLYISSAIVMVRCIYRTVEFFDLANANLSSPEFDPSTLSPIIRYEWFFYVFEATLMLCNSVLLNIRHPRRWLPKSTKVYLAKDGTTEITGPGYKQERNFFASLIDPFDMYGMIKGRDKTTRFWEETSTAGEAKTDVDALGQTNGSDRV</sequence>
<reference evidence="1 2" key="1">
    <citation type="journal article" date="2022" name="New Phytol.">
        <title>Ecological generalism drives hyperdiversity of secondary metabolite gene clusters in xylarialean endophytes.</title>
        <authorList>
            <person name="Franco M.E.E."/>
            <person name="Wisecaver J.H."/>
            <person name="Arnold A.E."/>
            <person name="Ju Y.M."/>
            <person name="Slot J.C."/>
            <person name="Ahrendt S."/>
            <person name="Moore L.P."/>
            <person name="Eastman K.E."/>
            <person name="Scott K."/>
            <person name="Konkel Z."/>
            <person name="Mondo S.J."/>
            <person name="Kuo A."/>
            <person name="Hayes R.D."/>
            <person name="Haridas S."/>
            <person name="Andreopoulos B."/>
            <person name="Riley R."/>
            <person name="LaButti K."/>
            <person name="Pangilinan J."/>
            <person name="Lipzen A."/>
            <person name="Amirebrahimi M."/>
            <person name="Yan J."/>
            <person name="Adam C."/>
            <person name="Keymanesh K."/>
            <person name="Ng V."/>
            <person name="Louie K."/>
            <person name="Northen T."/>
            <person name="Drula E."/>
            <person name="Henrissat B."/>
            <person name="Hsieh H.M."/>
            <person name="Youens-Clark K."/>
            <person name="Lutzoni F."/>
            <person name="Miadlikowska J."/>
            <person name="Eastwood D.C."/>
            <person name="Hamelin R.C."/>
            <person name="Grigoriev I.V."/>
            <person name="U'Ren J.M."/>
        </authorList>
    </citation>
    <scope>NUCLEOTIDE SEQUENCE [LARGE SCALE GENOMIC DNA]</scope>
    <source>
        <strain evidence="1 2">CBS 119005</strain>
    </source>
</reference>
<dbReference type="Proteomes" id="UP001497700">
    <property type="component" value="Unassembled WGS sequence"/>
</dbReference>